<keyword evidence="2" id="KW-1185">Reference proteome</keyword>
<dbReference type="RefSeq" id="WP_209368253.1">
    <property type="nucleotide sequence ID" value="NZ_CP046956.1"/>
</dbReference>
<evidence type="ECO:0000313" key="2">
    <source>
        <dbReference type="Proteomes" id="UP000665043"/>
    </source>
</evidence>
<protein>
    <submittedName>
        <fullName evidence="1">Uncharacterized protein</fullName>
    </submittedName>
</protein>
<reference evidence="1 2" key="1">
    <citation type="submission" date="2019-12" db="EMBL/GenBank/DDBJ databases">
        <title>The whole genome sequencing of a strain isolated from a Mars analog, Dalangtan Playa.</title>
        <authorList>
            <person name="Huang T."/>
        </authorList>
    </citation>
    <scope>NUCLEOTIDE SEQUENCE [LARGE SCALE GENOMIC DNA]</scope>
    <source>
        <strain evidence="1 2">DP4-553-S</strain>
    </source>
</reference>
<dbReference type="Proteomes" id="UP000665043">
    <property type="component" value="Chromosome"/>
</dbReference>
<proteinExistence type="predicted"/>
<name>A0ABX7VR34_9BACI</name>
<evidence type="ECO:0000313" key="1">
    <source>
        <dbReference type="EMBL" id="QTM99106.1"/>
    </source>
</evidence>
<gene>
    <name evidence="1" type="ORF">ERJ70_07200</name>
</gene>
<organism evidence="1 2">
    <name type="scientific">Sediminibacillus dalangtanensis</name>
    <dbReference type="NCBI Taxonomy" id="2729421"/>
    <lineage>
        <taxon>Bacteria</taxon>
        <taxon>Bacillati</taxon>
        <taxon>Bacillota</taxon>
        <taxon>Bacilli</taxon>
        <taxon>Bacillales</taxon>
        <taxon>Bacillaceae</taxon>
        <taxon>Sediminibacillus</taxon>
    </lineage>
</organism>
<accession>A0ABX7VR34</accession>
<sequence length="50" mass="5755">MDLLAAVGNCQPLYYVLFFLAVYPSYENDRAICGANNRCPEGLYYVEREE</sequence>
<dbReference type="EMBL" id="CP046956">
    <property type="protein sequence ID" value="QTM99106.1"/>
    <property type="molecule type" value="Genomic_DNA"/>
</dbReference>